<dbReference type="Proteomes" id="UP000053259">
    <property type="component" value="Unassembled WGS sequence"/>
</dbReference>
<feature type="compositionally biased region" description="Polar residues" evidence="2">
    <location>
        <begin position="1"/>
        <end position="12"/>
    </location>
</feature>
<dbReference type="OrthoDB" id="2420947at2759"/>
<keyword evidence="4" id="KW-1185">Reference proteome</keyword>
<evidence type="ECO:0000313" key="4">
    <source>
        <dbReference type="Proteomes" id="UP000053259"/>
    </source>
</evidence>
<gene>
    <name evidence="3" type="ORF">PV09_02704</name>
</gene>
<sequence length="268" mass="30864">MGHSSQSDQDVSTSRKRRSDVQDQSNESPRKRKQRFAYLKPQTRRISQELVLTEWKSLPKPAQQQVRDIFLTAKRTTLNQVLDGPRRTEAEFVVNDVLRRLEKQLPRMPFPPNTKVAHLDLDGILEQVRILETEKASLNDSVKLLEGEIEREEKRIELKRKELARLEKESTAAQKARTHRASKTHPLLEENLRRSSLNDDTESIGLVTSARTPPIDFDEPDDDLAPLLSRLQNHFDSIKSNTDNLTQIEHEMRRTRAALSSVLPPQVS</sequence>
<dbReference type="HOGENOM" id="CLU_058654_0_0_1"/>
<accession>A0A0D2AH34</accession>
<name>A0A0D2AH34_9PEZI</name>
<organism evidence="3 4">
    <name type="scientific">Verruconis gallopava</name>
    <dbReference type="NCBI Taxonomy" id="253628"/>
    <lineage>
        <taxon>Eukaryota</taxon>
        <taxon>Fungi</taxon>
        <taxon>Dikarya</taxon>
        <taxon>Ascomycota</taxon>
        <taxon>Pezizomycotina</taxon>
        <taxon>Dothideomycetes</taxon>
        <taxon>Pleosporomycetidae</taxon>
        <taxon>Venturiales</taxon>
        <taxon>Sympoventuriaceae</taxon>
        <taxon>Verruconis</taxon>
    </lineage>
</organism>
<evidence type="ECO:0000256" key="1">
    <source>
        <dbReference type="SAM" id="Coils"/>
    </source>
</evidence>
<feature type="region of interest" description="Disordered" evidence="2">
    <location>
        <begin position="1"/>
        <end position="39"/>
    </location>
</feature>
<feature type="coiled-coil region" evidence="1">
    <location>
        <begin position="128"/>
        <end position="176"/>
    </location>
</feature>
<dbReference type="RefSeq" id="XP_016216097.1">
    <property type="nucleotide sequence ID" value="XM_016355791.1"/>
</dbReference>
<reference evidence="3 4" key="1">
    <citation type="submission" date="2015-01" db="EMBL/GenBank/DDBJ databases">
        <title>The Genome Sequence of Ochroconis gallopava CBS43764.</title>
        <authorList>
            <consortium name="The Broad Institute Genomics Platform"/>
            <person name="Cuomo C."/>
            <person name="de Hoog S."/>
            <person name="Gorbushina A."/>
            <person name="Stielow B."/>
            <person name="Teixiera M."/>
            <person name="Abouelleil A."/>
            <person name="Chapman S.B."/>
            <person name="Priest M."/>
            <person name="Young S.K."/>
            <person name="Wortman J."/>
            <person name="Nusbaum C."/>
            <person name="Birren B."/>
        </authorList>
    </citation>
    <scope>NUCLEOTIDE SEQUENCE [LARGE SCALE GENOMIC DNA]</scope>
    <source>
        <strain evidence="3 4">CBS 43764</strain>
    </source>
</reference>
<dbReference type="InterPro" id="IPR025212">
    <property type="entry name" value="CAD_CENP-Q"/>
</dbReference>
<dbReference type="AlphaFoldDB" id="A0A0D2AH34"/>
<proteinExistence type="predicted"/>
<protein>
    <recommendedName>
        <fullName evidence="5">CENP-Q, a CENPA-CAD centromere complex subunit-domain-containing protein</fullName>
    </recommendedName>
</protein>
<evidence type="ECO:0000313" key="3">
    <source>
        <dbReference type="EMBL" id="KIW06228.1"/>
    </source>
</evidence>
<keyword evidence="1" id="KW-0175">Coiled coil</keyword>
<evidence type="ECO:0000256" key="2">
    <source>
        <dbReference type="SAM" id="MobiDB-lite"/>
    </source>
</evidence>
<dbReference type="EMBL" id="KN847535">
    <property type="protein sequence ID" value="KIW06228.1"/>
    <property type="molecule type" value="Genomic_DNA"/>
</dbReference>
<dbReference type="InParanoid" id="A0A0D2AH34"/>
<dbReference type="Pfam" id="PF13094">
    <property type="entry name" value="CENP-Q"/>
    <property type="match status" value="1"/>
</dbReference>
<evidence type="ECO:0008006" key="5">
    <source>
        <dbReference type="Google" id="ProtNLM"/>
    </source>
</evidence>
<dbReference type="STRING" id="253628.A0A0D2AH34"/>
<dbReference type="VEuPathDB" id="FungiDB:PV09_02704"/>
<dbReference type="GeneID" id="27310677"/>